<dbReference type="InterPro" id="IPR032830">
    <property type="entry name" value="XPB/Ssl2_N"/>
</dbReference>
<evidence type="ECO:0000313" key="4">
    <source>
        <dbReference type="Proteomes" id="UP000614741"/>
    </source>
</evidence>
<feature type="compositionally biased region" description="Low complexity" evidence="1">
    <location>
        <begin position="687"/>
        <end position="696"/>
    </location>
</feature>
<gene>
    <name evidence="3" type="ORF">Cph01nite_05750</name>
</gene>
<evidence type="ECO:0000313" key="3">
    <source>
        <dbReference type="EMBL" id="GIG38813.1"/>
    </source>
</evidence>
<feature type="region of interest" description="Disordered" evidence="1">
    <location>
        <begin position="135"/>
        <end position="168"/>
    </location>
</feature>
<protein>
    <recommendedName>
        <fullName evidence="2">Helicase XPB/Ssl2 N-terminal domain-containing protein</fullName>
    </recommendedName>
</protein>
<dbReference type="EMBL" id="BONP01000002">
    <property type="protein sequence ID" value="GIG38813.1"/>
    <property type="molecule type" value="Genomic_DNA"/>
</dbReference>
<dbReference type="RefSeq" id="WP_203670924.1">
    <property type="nucleotide sequence ID" value="NZ_BONP01000002.1"/>
</dbReference>
<reference evidence="3 4" key="1">
    <citation type="submission" date="2021-01" db="EMBL/GenBank/DDBJ databases">
        <title>Whole genome shotgun sequence of Cellulomonas phragmiteti NBRC 110785.</title>
        <authorList>
            <person name="Komaki H."/>
            <person name="Tamura T."/>
        </authorList>
    </citation>
    <scope>NUCLEOTIDE SEQUENCE [LARGE SCALE GENOMIC DNA]</scope>
    <source>
        <strain evidence="3 4">NBRC 110785</strain>
    </source>
</reference>
<evidence type="ECO:0000256" key="1">
    <source>
        <dbReference type="SAM" id="MobiDB-lite"/>
    </source>
</evidence>
<name>A0ABQ4DHI3_9CELL</name>
<dbReference type="Proteomes" id="UP000614741">
    <property type="component" value="Unassembled WGS sequence"/>
</dbReference>
<comment type="caution">
    <text evidence="3">The sequence shown here is derived from an EMBL/GenBank/DDBJ whole genome shotgun (WGS) entry which is preliminary data.</text>
</comment>
<dbReference type="Pfam" id="PF13625">
    <property type="entry name" value="Helicase_C_3"/>
    <property type="match status" value="1"/>
</dbReference>
<proteinExistence type="predicted"/>
<feature type="domain" description="Helicase XPB/Ssl2 N-terminal" evidence="2">
    <location>
        <begin position="475"/>
        <end position="596"/>
    </location>
</feature>
<sequence>MATFTGYLRARSDDELVALLVRRPDLATPHPATLASLAARATSRSSLDRALTWVDALVLQVLEAVVVLTPGGGAPTPQDVADAIGAGPADAAHVARAVDDAVALALLWPDDDGALHVSPGLVDALGANVAGLAPGTADVRDPAEGADGTDAPSRPGPGPDPLADLADAPPGAASVLEALQWGPPVGRTPPPGTAAADAVTWLLAHGLLDRGDGRHVLLPRHVALALRGGRTHRAPALAPTPENAPVRDPQIVAAESARAAEQTVRLVRQLLTRWEQSPPGVLRAGGLGARDLRRTAQALDVDDAHTAWLVETAASAGLLADDGEESPSFVPTLEADVWAAQDVPPRWAALARAWLASARTPWLVGGRDERGALRAALDPELTRPWVPRLRRAVLDVLASAPPGAALTADDVHAALRWRSPRSVPPLAAVEAVLGDATRLGVLGAGALASAGRALVADEDAGAALAADLPAPVDEVLLQGDLTGVVPGRPGEDLEDLLELAAVVESRGGAVTVRFTAESVLRALDAGTTADDLLARLGTAARGRVPQPLEYLVRDVARRHGRVRAGAAASYVRADDPALLAGLADDPRLAGLRLRLLAPTVLVADASPRELLDALRARGLAPVAEDARGAVVHAVAPERRVRARGARTSPVRERDPADRAASVVATLRRGAPTDAPILAAAVPTAAVAPATPDLETPAPAPRRPRAAETGTAPRGGGGTSDPADVLVVLREAAQARVSVWVEIVGADGSSTRRLVRPLKVEGGRLRALDPRREAELTVAVHRIAGVAPADPPAP</sequence>
<feature type="region of interest" description="Disordered" evidence="1">
    <location>
        <begin position="687"/>
        <end position="721"/>
    </location>
</feature>
<evidence type="ECO:0000259" key="2">
    <source>
        <dbReference type="Pfam" id="PF13625"/>
    </source>
</evidence>
<keyword evidence="4" id="KW-1185">Reference proteome</keyword>
<organism evidence="3 4">
    <name type="scientific">Cellulomonas phragmiteti</name>
    <dbReference type="NCBI Taxonomy" id="478780"/>
    <lineage>
        <taxon>Bacteria</taxon>
        <taxon>Bacillati</taxon>
        <taxon>Actinomycetota</taxon>
        <taxon>Actinomycetes</taxon>
        <taxon>Micrococcales</taxon>
        <taxon>Cellulomonadaceae</taxon>
        <taxon>Cellulomonas</taxon>
    </lineage>
</organism>
<accession>A0ABQ4DHI3</accession>